<evidence type="ECO:0000256" key="10">
    <source>
        <dbReference type="ARBA" id="ARBA00038489"/>
    </source>
</evidence>
<dbReference type="PANTHER" id="PTHR42801">
    <property type="entry name" value="THIOREDOXIN-DEPENDENT PEROXIDE REDUCTASE"/>
    <property type="match status" value="1"/>
</dbReference>
<comment type="catalytic activity">
    <reaction evidence="12">
        <text>a hydroperoxide + [thioredoxin]-dithiol = an alcohol + [thioredoxin]-disulfide + H2O</text>
        <dbReference type="Rhea" id="RHEA:62620"/>
        <dbReference type="Rhea" id="RHEA-COMP:10698"/>
        <dbReference type="Rhea" id="RHEA-COMP:10700"/>
        <dbReference type="ChEBI" id="CHEBI:15377"/>
        <dbReference type="ChEBI" id="CHEBI:29950"/>
        <dbReference type="ChEBI" id="CHEBI:30879"/>
        <dbReference type="ChEBI" id="CHEBI:35924"/>
        <dbReference type="ChEBI" id="CHEBI:50058"/>
        <dbReference type="EC" id="1.11.1.24"/>
    </reaction>
</comment>
<evidence type="ECO:0000256" key="5">
    <source>
        <dbReference type="ARBA" id="ARBA00022862"/>
    </source>
</evidence>
<organism evidence="15">
    <name type="scientific">uncultured Solirubrobacteraceae bacterium</name>
    <dbReference type="NCBI Taxonomy" id="1162706"/>
    <lineage>
        <taxon>Bacteria</taxon>
        <taxon>Bacillati</taxon>
        <taxon>Actinomycetota</taxon>
        <taxon>Thermoleophilia</taxon>
        <taxon>Solirubrobacterales</taxon>
        <taxon>Solirubrobacteraceae</taxon>
        <taxon>environmental samples</taxon>
    </lineage>
</organism>
<keyword evidence="8" id="KW-0676">Redox-active center</keyword>
<reference evidence="15" key="1">
    <citation type="submission" date="2020-02" db="EMBL/GenBank/DDBJ databases">
        <authorList>
            <person name="Meier V. D."/>
        </authorList>
    </citation>
    <scope>NUCLEOTIDE SEQUENCE</scope>
    <source>
        <strain evidence="15">AVDCRST_MAG67</strain>
    </source>
</reference>
<dbReference type="InterPro" id="IPR036249">
    <property type="entry name" value="Thioredoxin-like_sf"/>
</dbReference>
<dbReference type="PIRSF" id="PIRSF000239">
    <property type="entry name" value="AHPC"/>
    <property type="match status" value="1"/>
</dbReference>
<dbReference type="GO" id="GO:0045454">
    <property type="term" value="P:cell redox homeostasis"/>
    <property type="evidence" value="ECO:0007669"/>
    <property type="project" value="TreeGrafter"/>
</dbReference>
<evidence type="ECO:0000256" key="13">
    <source>
        <dbReference type="PIRSR" id="PIRSR000239-1"/>
    </source>
</evidence>
<name>A0A6J4RXU4_9ACTN</name>
<proteinExistence type="inferred from homology"/>
<dbReference type="CDD" id="cd03017">
    <property type="entry name" value="PRX_BCP"/>
    <property type="match status" value="1"/>
</dbReference>
<dbReference type="Gene3D" id="3.40.30.10">
    <property type="entry name" value="Glutaredoxin"/>
    <property type="match status" value="1"/>
</dbReference>
<feature type="domain" description="Thioredoxin" evidence="14">
    <location>
        <begin position="2"/>
        <end position="155"/>
    </location>
</feature>
<dbReference type="SUPFAM" id="SSF52833">
    <property type="entry name" value="Thioredoxin-like"/>
    <property type="match status" value="1"/>
</dbReference>
<evidence type="ECO:0000259" key="14">
    <source>
        <dbReference type="PROSITE" id="PS51352"/>
    </source>
</evidence>
<dbReference type="PROSITE" id="PS51352">
    <property type="entry name" value="THIOREDOXIN_2"/>
    <property type="match status" value="1"/>
</dbReference>
<sequence>MLEPTTPAPAFTLPDQDSNPVSLGDFAGRTVVLYFYPKADTPGCTTQACSIRDRAAEYDAAGAVVIGVSPDPVADVKKFHGKQSLNFTLLADEDHAVCEAFGVWGEKSMYGKTYMGAQRATFIIDGSGTIVHVIPKASPKTHDDEVLKALADLQPA</sequence>
<dbReference type="FunFam" id="3.40.30.10:FF:000007">
    <property type="entry name" value="Thioredoxin-dependent thiol peroxidase"/>
    <property type="match status" value="1"/>
</dbReference>
<comment type="function">
    <text evidence="1">Thiol-specific peroxidase that catalyzes the reduction of hydrogen peroxide and organic hydroperoxides to water and alcohols, respectively. Plays a role in cell protection against oxidative stress by detoxifying peroxides and as sensor of hydrogen peroxide-mediated signaling events.</text>
</comment>
<evidence type="ECO:0000256" key="11">
    <source>
        <dbReference type="ARBA" id="ARBA00041373"/>
    </source>
</evidence>
<dbReference type="GO" id="GO:0034599">
    <property type="term" value="P:cellular response to oxidative stress"/>
    <property type="evidence" value="ECO:0007669"/>
    <property type="project" value="TreeGrafter"/>
</dbReference>
<dbReference type="Pfam" id="PF00578">
    <property type="entry name" value="AhpC-TSA"/>
    <property type="match status" value="1"/>
</dbReference>
<comment type="subunit">
    <text evidence="2">Monomer.</text>
</comment>
<comment type="similarity">
    <text evidence="10">Belongs to the peroxiredoxin family. BCP/PrxQ subfamily.</text>
</comment>
<evidence type="ECO:0000256" key="3">
    <source>
        <dbReference type="ARBA" id="ARBA00013017"/>
    </source>
</evidence>
<dbReference type="InterPro" id="IPR024706">
    <property type="entry name" value="Peroxiredoxin_AhpC-typ"/>
</dbReference>
<dbReference type="GO" id="GO:0008379">
    <property type="term" value="F:thioredoxin peroxidase activity"/>
    <property type="evidence" value="ECO:0007669"/>
    <property type="project" value="TreeGrafter"/>
</dbReference>
<dbReference type="InterPro" id="IPR050924">
    <property type="entry name" value="Peroxiredoxin_BCP/PrxQ"/>
</dbReference>
<feature type="active site" description="Cysteine sulfenic acid (-SOH) intermediate; for peroxidase activity" evidence="13">
    <location>
        <position position="44"/>
    </location>
</feature>
<dbReference type="PANTHER" id="PTHR42801:SF4">
    <property type="entry name" value="AHPC_TSA FAMILY PROTEIN"/>
    <property type="match status" value="1"/>
</dbReference>
<keyword evidence="5" id="KW-0049">Antioxidant</keyword>
<keyword evidence="6 15" id="KW-0560">Oxidoreductase</keyword>
<evidence type="ECO:0000256" key="6">
    <source>
        <dbReference type="ARBA" id="ARBA00023002"/>
    </source>
</evidence>
<evidence type="ECO:0000256" key="9">
    <source>
        <dbReference type="ARBA" id="ARBA00032824"/>
    </source>
</evidence>
<evidence type="ECO:0000256" key="8">
    <source>
        <dbReference type="ARBA" id="ARBA00023284"/>
    </source>
</evidence>
<dbReference type="InterPro" id="IPR000866">
    <property type="entry name" value="AhpC/TSA"/>
</dbReference>
<evidence type="ECO:0000256" key="12">
    <source>
        <dbReference type="ARBA" id="ARBA00049091"/>
    </source>
</evidence>
<gene>
    <name evidence="15" type="ORF">AVDCRST_MAG67-1022</name>
</gene>
<keyword evidence="7" id="KW-1015">Disulfide bond</keyword>
<protein>
    <recommendedName>
        <fullName evidence="3">thioredoxin-dependent peroxiredoxin</fullName>
        <ecNumber evidence="3">1.11.1.24</ecNumber>
    </recommendedName>
    <alternativeName>
        <fullName evidence="11">Bacterioferritin comigratory protein</fullName>
    </alternativeName>
    <alternativeName>
        <fullName evidence="9">Thioredoxin peroxidase</fullName>
    </alternativeName>
</protein>
<dbReference type="EC" id="1.11.1.24" evidence="3"/>
<evidence type="ECO:0000256" key="1">
    <source>
        <dbReference type="ARBA" id="ARBA00003330"/>
    </source>
</evidence>
<dbReference type="NCBIfam" id="NF006960">
    <property type="entry name" value="PRK09437.1"/>
    <property type="match status" value="1"/>
</dbReference>
<accession>A0A6J4RXU4</accession>
<evidence type="ECO:0000256" key="7">
    <source>
        <dbReference type="ARBA" id="ARBA00023157"/>
    </source>
</evidence>
<dbReference type="EMBL" id="CADCVQ010000053">
    <property type="protein sequence ID" value="CAA9484599.1"/>
    <property type="molecule type" value="Genomic_DNA"/>
</dbReference>
<evidence type="ECO:0000313" key="15">
    <source>
        <dbReference type="EMBL" id="CAA9484599.1"/>
    </source>
</evidence>
<evidence type="ECO:0000256" key="4">
    <source>
        <dbReference type="ARBA" id="ARBA00022559"/>
    </source>
</evidence>
<dbReference type="InterPro" id="IPR013766">
    <property type="entry name" value="Thioredoxin_domain"/>
</dbReference>
<keyword evidence="4 15" id="KW-0575">Peroxidase</keyword>
<dbReference type="GO" id="GO:0005737">
    <property type="term" value="C:cytoplasm"/>
    <property type="evidence" value="ECO:0007669"/>
    <property type="project" value="TreeGrafter"/>
</dbReference>
<evidence type="ECO:0000256" key="2">
    <source>
        <dbReference type="ARBA" id="ARBA00011245"/>
    </source>
</evidence>
<dbReference type="AlphaFoldDB" id="A0A6J4RXU4"/>